<comment type="caution">
    <text evidence="6">The sequence shown here is derived from an EMBL/GenBank/DDBJ whole genome shotgun (WGS) entry which is preliminary data.</text>
</comment>
<evidence type="ECO:0000256" key="3">
    <source>
        <dbReference type="ARBA" id="ARBA00020071"/>
    </source>
</evidence>
<comment type="similarity">
    <text evidence="2">Belongs to the polysaccharide deacetylase family.</text>
</comment>
<feature type="domain" description="NodB homology" evidence="5">
    <location>
        <begin position="14"/>
        <end position="283"/>
    </location>
</feature>
<evidence type="ECO:0000259" key="5">
    <source>
        <dbReference type="PROSITE" id="PS51677"/>
    </source>
</evidence>
<dbReference type="RefSeq" id="WP_220119076.1">
    <property type="nucleotide sequence ID" value="NZ_JAHZUY010000086.1"/>
</dbReference>
<evidence type="ECO:0000313" key="7">
    <source>
        <dbReference type="Proteomes" id="UP001519924"/>
    </source>
</evidence>
<evidence type="ECO:0000256" key="1">
    <source>
        <dbReference type="ARBA" id="ARBA00003236"/>
    </source>
</evidence>
<dbReference type="Pfam" id="PF11959">
    <property type="entry name" value="DUF3473"/>
    <property type="match status" value="1"/>
</dbReference>
<organism evidence="6 7">
    <name type="scientific">Caldovatus aquaticus</name>
    <dbReference type="NCBI Taxonomy" id="2865671"/>
    <lineage>
        <taxon>Bacteria</taxon>
        <taxon>Pseudomonadati</taxon>
        <taxon>Pseudomonadota</taxon>
        <taxon>Alphaproteobacteria</taxon>
        <taxon>Acetobacterales</taxon>
        <taxon>Roseomonadaceae</taxon>
        <taxon>Caldovatus</taxon>
    </lineage>
</organism>
<dbReference type="InterPro" id="IPR045235">
    <property type="entry name" value="PuuE_HpPgdA-like"/>
</dbReference>
<evidence type="ECO:0000313" key="6">
    <source>
        <dbReference type="EMBL" id="MBW8271306.1"/>
    </source>
</evidence>
<dbReference type="Proteomes" id="UP001519924">
    <property type="component" value="Unassembled WGS sequence"/>
</dbReference>
<comment type="function">
    <text evidence="1">Is involved in generating a small heat-stable compound (Nod), an acylated oligomer of N-acetylglucosamine, that stimulates mitosis in various plant protoplasts.</text>
</comment>
<name>A0ABS7F6S7_9PROT</name>
<gene>
    <name evidence="6" type="ORF">K1J50_17655</name>
</gene>
<dbReference type="PANTHER" id="PTHR47561:SF1">
    <property type="entry name" value="POLYSACCHARIDE DEACETYLASE FAMILY PROTEIN (AFU_ORTHOLOGUE AFUA_6G05030)"/>
    <property type="match status" value="1"/>
</dbReference>
<dbReference type="InterPro" id="IPR022560">
    <property type="entry name" value="DUF3473"/>
</dbReference>
<sequence>MFAALPALITFTVDVEELHPEAGPERLERTTRRLLDLVEEAGGRGTFFVVGEAARRAPGLVREIARRGHELASHGERHRPLAAETPAGFRRDLAASKARLEDLGGAPVLGFRAPMFSLTAATAPWATAVLGELGFAYSSSVLPARNLLYGYPGAPRRPFLWPGGLLELPCPLGRVGPLALPFLGGMYLRYLPPWRLRRFARQVGAAPDGVVWSYCHPYDLDTAQELRRYGDRGLAASLMLWLNRGRTEARLRALLAGRRSVPFADRLEAIRAGADRSFGPEWA</sequence>
<dbReference type="PANTHER" id="PTHR47561">
    <property type="entry name" value="POLYSACCHARIDE DEACETYLASE FAMILY PROTEIN (AFU_ORTHOLOGUE AFUA_6G05030)"/>
    <property type="match status" value="1"/>
</dbReference>
<dbReference type="PROSITE" id="PS51677">
    <property type="entry name" value="NODB"/>
    <property type="match status" value="1"/>
</dbReference>
<reference evidence="6 7" key="1">
    <citation type="submission" date="2021-08" db="EMBL/GenBank/DDBJ databases">
        <title>Caldovatus sediminis gen. nov., sp. nov., a moderately thermophilic bacterium isolated from a hot spring.</title>
        <authorList>
            <person name="Hu C.-J."/>
            <person name="Li W.-J."/>
            <person name="Xian W.-D."/>
        </authorList>
    </citation>
    <scope>NUCLEOTIDE SEQUENCE [LARGE SCALE GENOMIC DNA]</scope>
    <source>
        <strain evidence="6 7">SYSU G05006</strain>
    </source>
</reference>
<keyword evidence="7" id="KW-1185">Reference proteome</keyword>
<dbReference type="CDD" id="cd10941">
    <property type="entry name" value="CE4_PuuE_HpPgdA_like_2"/>
    <property type="match status" value="1"/>
</dbReference>
<dbReference type="Pfam" id="PF01522">
    <property type="entry name" value="Polysacc_deac_1"/>
    <property type="match status" value="1"/>
</dbReference>
<dbReference type="EMBL" id="JAHZUY010000086">
    <property type="protein sequence ID" value="MBW8271306.1"/>
    <property type="molecule type" value="Genomic_DNA"/>
</dbReference>
<protein>
    <recommendedName>
        <fullName evidence="3">Chitooligosaccharide deacetylase</fullName>
    </recommendedName>
    <alternativeName>
        <fullName evidence="4">Nodulation protein B</fullName>
    </alternativeName>
</protein>
<accession>A0ABS7F6S7</accession>
<dbReference type="SUPFAM" id="SSF88713">
    <property type="entry name" value="Glycoside hydrolase/deacetylase"/>
    <property type="match status" value="1"/>
</dbReference>
<evidence type="ECO:0000256" key="2">
    <source>
        <dbReference type="ARBA" id="ARBA00010973"/>
    </source>
</evidence>
<evidence type="ECO:0000256" key="4">
    <source>
        <dbReference type="ARBA" id="ARBA00032976"/>
    </source>
</evidence>
<proteinExistence type="inferred from homology"/>
<dbReference type="InterPro" id="IPR011330">
    <property type="entry name" value="Glyco_hydro/deAcase_b/a-brl"/>
</dbReference>
<dbReference type="InterPro" id="IPR002509">
    <property type="entry name" value="NODB_dom"/>
</dbReference>
<dbReference type="Gene3D" id="3.20.20.370">
    <property type="entry name" value="Glycoside hydrolase/deacetylase"/>
    <property type="match status" value="1"/>
</dbReference>